<proteinExistence type="predicted"/>
<accession>A0A2M6P1G1</accession>
<name>A0A2M6P1G1_9BACT</name>
<feature type="non-terminal residue" evidence="1">
    <location>
        <position position="1"/>
    </location>
</feature>
<organism evidence="1 2">
    <name type="scientific">Candidatus Magasanikbacteria bacterium CG10_big_fil_rev_8_21_14_0_10_38_6</name>
    <dbReference type="NCBI Taxonomy" id="1974647"/>
    <lineage>
        <taxon>Bacteria</taxon>
        <taxon>Candidatus Magasanikiibacteriota</taxon>
    </lineage>
</organism>
<sequence length="65" mass="7769">SYITLTEKQGRATIHTKQGWQLFVDFNKDPLEQIYTLEQLIQKNEIPVPNISYVNLQFLPQVYWE</sequence>
<protein>
    <submittedName>
        <fullName evidence="1">Uncharacterized protein</fullName>
    </submittedName>
</protein>
<dbReference type="Proteomes" id="UP000228528">
    <property type="component" value="Unassembled WGS sequence"/>
</dbReference>
<gene>
    <name evidence="1" type="ORF">COU30_01730</name>
</gene>
<evidence type="ECO:0000313" key="2">
    <source>
        <dbReference type="Proteomes" id="UP000228528"/>
    </source>
</evidence>
<comment type="caution">
    <text evidence="1">The sequence shown here is derived from an EMBL/GenBank/DDBJ whole genome shotgun (WGS) entry which is preliminary data.</text>
</comment>
<dbReference type="EMBL" id="PFBW01000074">
    <property type="protein sequence ID" value="PIR77573.1"/>
    <property type="molecule type" value="Genomic_DNA"/>
</dbReference>
<reference evidence="2" key="1">
    <citation type="submission" date="2017-09" db="EMBL/GenBank/DDBJ databases">
        <title>Depth-based differentiation of microbial function through sediment-hosted aquifers and enrichment of novel symbionts in the deep terrestrial subsurface.</title>
        <authorList>
            <person name="Probst A.J."/>
            <person name="Ladd B."/>
            <person name="Jarett J.K."/>
            <person name="Geller-Mcgrath D.E."/>
            <person name="Sieber C.M.K."/>
            <person name="Emerson J.B."/>
            <person name="Anantharaman K."/>
            <person name="Thomas B.C."/>
            <person name="Malmstrom R."/>
            <person name="Stieglmeier M."/>
            <person name="Klingl A."/>
            <person name="Woyke T."/>
            <person name="Ryan C.M."/>
            <person name="Banfield J.F."/>
        </authorList>
    </citation>
    <scope>NUCLEOTIDE SEQUENCE [LARGE SCALE GENOMIC DNA]</scope>
</reference>
<dbReference type="AlphaFoldDB" id="A0A2M6P1G1"/>
<evidence type="ECO:0000313" key="1">
    <source>
        <dbReference type="EMBL" id="PIR77573.1"/>
    </source>
</evidence>